<evidence type="ECO:0000256" key="1">
    <source>
        <dbReference type="ARBA" id="ARBA00007734"/>
    </source>
</evidence>
<feature type="domain" description="Transglycosylase SLT" evidence="3">
    <location>
        <begin position="83"/>
        <end position="177"/>
    </location>
</feature>
<feature type="signal peptide" evidence="2">
    <location>
        <begin position="1"/>
        <end position="28"/>
    </location>
</feature>
<dbReference type="HOGENOM" id="CLU_088197_0_0_6"/>
<reference evidence="4 5" key="1">
    <citation type="submission" date="2006-03" db="EMBL/GenBank/DDBJ databases">
        <authorList>
            <person name="Pinhassi J."/>
            <person name="Pedros-Alio C."/>
            <person name="Ferriera S."/>
            <person name="Johnson J."/>
            <person name="Kravitz S."/>
            <person name="Halpern A."/>
            <person name="Remington K."/>
            <person name="Beeson K."/>
            <person name="Tran B."/>
            <person name="Rogers Y.-H."/>
            <person name="Friedman R."/>
            <person name="Venter J.C."/>
        </authorList>
    </citation>
    <scope>NUCLEOTIDE SEQUENCE [LARGE SCALE GENOMIC DNA]</scope>
    <source>
        <strain evidence="4 5">RED65</strain>
    </source>
</reference>
<dbReference type="InterPro" id="IPR008258">
    <property type="entry name" value="Transglycosylase_SLT_dom_1"/>
</dbReference>
<gene>
    <name evidence="4" type="ORF">RED65_08784</name>
</gene>
<evidence type="ECO:0000313" key="5">
    <source>
        <dbReference type="Proteomes" id="UP000004263"/>
    </source>
</evidence>
<dbReference type="SUPFAM" id="SSF53955">
    <property type="entry name" value="Lysozyme-like"/>
    <property type="match status" value="1"/>
</dbReference>
<keyword evidence="2" id="KW-0732">Signal</keyword>
<dbReference type="Gene3D" id="1.10.530.10">
    <property type="match status" value="1"/>
</dbReference>
<name>Q1N6W9_9GAMM</name>
<comment type="caution">
    <text evidence="4">The sequence shown here is derived from an EMBL/GenBank/DDBJ whole genome shotgun (WGS) entry which is preliminary data.</text>
</comment>
<dbReference type="EMBL" id="AAQH01000001">
    <property type="protein sequence ID" value="EAT13473.1"/>
    <property type="molecule type" value="Genomic_DNA"/>
</dbReference>
<comment type="similarity">
    <text evidence="1">Belongs to the transglycosylase Slt family.</text>
</comment>
<accession>Q1N6W9</accession>
<sequence>MKARWLKKLIRICLVSLPLLTASAWVDAKVDPELRAYLKDAISSSSSFGDRFDAEVWLVDMNARMSRFIPDKEFRIEFLKSVHHAATDQNLPPEMVLALIHVESAFKPYALSHAGAQGYMQVMPFWRNEIGRPDDNLMEMQTNLKYGCAILAHYLKREKGNWIRALARYNGSLGKTWYPERVMNKWQRHWFVRQISFRR</sequence>
<dbReference type="OrthoDB" id="92254at2"/>
<organism evidence="4 5">
    <name type="scientific">Bermanella marisrubri</name>
    <dbReference type="NCBI Taxonomy" id="207949"/>
    <lineage>
        <taxon>Bacteria</taxon>
        <taxon>Pseudomonadati</taxon>
        <taxon>Pseudomonadota</taxon>
        <taxon>Gammaproteobacteria</taxon>
        <taxon>Oceanospirillales</taxon>
        <taxon>Oceanospirillaceae</taxon>
        <taxon>Bermanella</taxon>
    </lineage>
</organism>
<proteinExistence type="inferred from homology"/>
<dbReference type="STRING" id="207949.RED65_08784"/>
<dbReference type="RefSeq" id="WP_007016894.1">
    <property type="nucleotide sequence ID" value="NZ_CH724113.1"/>
</dbReference>
<keyword evidence="5" id="KW-1185">Reference proteome</keyword>
<evidence type="ECO:0000256" key="2">
    <source>
        <dbReference type="SAM" id="SignalP"/>
    </source>
</evidence>
<evidence type="ECO:0000313" key="4">
    <source>
        <dbReference type="EMBL" id="EAT13473.1"/>
    </source>
</evidence>
<dbReference type="InterPro" id="IPR023346">
    <property type="entry name" value="Lysozyme-like_dom_sf"/>
</dbReference>
<feature type="chain" id="PRO_5004195046" evidence="2">
    <location>
        <begin position="29"/>
        <end position="199"/>
    </location>
</feature>
<dbReference type="Pfam" id="PF01464">
    <property type="entry name" value="SLT"/>
    <property type="match status" value="1"/>
</dbReference>
<dbReference type="PANTHER" id="PTHR37423:SF2">
    <property type="entry name" value="MEMBRANE-BOUND LYTIC MUREIN TRANSGLYCOSYLASE C"/>
    <property type="match status" value="1"/>
</dbReference>
<dbReference type="AlphaFoldDB" id="Q1N6W9"/>
<evidence type="ECO:0000259" key="3">
    <source>
        <dbReference type="Pfam" id="PF01464"/>
    </source>
</evidence>
<dbReference type="PANTHER" id="PTHR37423">
    <property type="entry name" value="SOLUBLE LYTIC MUREIN TRANSGLYCOSYLASE-RELATED"/>
    <property type="match status" value="1"/>
</dbReference>
<protein>
    <submittedName>
        <fullName evidence="4">Soluble lytic murein transglycosylase and related regulatory protein (Some contain LysM/invasin domains)</fullName>
    </submittedName>
</protein>
<dbReference type="CDD" id="cd00254">
    <property type="entry name" value="LT-like"/>
    <property type="match status" value="1"/>
</dbReference>
<dbReference type="Proteomes" id="UP000004263">
    <property type="component" value="Unassembled WGS sequence"/>
</dbReference>